<reference evidence="1" key="3">
    <citation type="submission" date="2020-05" db="UniProtKB">
        <authorList>
            <consortium name="EnsemblMetazoa"/>
        </authorList>
    </citation>
    <scope>IDENTIFICATION</scope>
    <source>
        <strain evidence="1">PEST</strain>
    </source>
</reference>
<dbReference type="VEuPathDB" id="VectorBase:AGAP013064"/>
<proteinExistence type="predicted"/>
<accession>A0A1S4HAW1</accession>
<reference evidence="1 2" key="2">
    <citation type="journal article" date="2004" name="Trends Parasitol.">
        <title>The Anopheles gambiae genome: an update.</title>
        <authorList>
            <person name="Mongin E."/>
            <person name="Louis C."/>
            <person name="Holt R.A."/>
            <person name="Birney E."/>
            <person name="Collins F.H."/>
        </authorList>
    </citation>
    <scope>NUCLEOTIDE SEQUENCE [LARGE SCALE GENOMIC DNA]</scope>
    <source>
        <strain evidence="1 2">PEST</strain>
    </source>
</reference>
<reference evidence="1 2" key="1">
    <citation type="journal article" date="2002" name="Science">
        <title>The genome sequence of the malaria mosquito Anopheles gambiae.</title>
        <authorList>
            <person name="Holt R.A."/>
            <person name="Subramanian G.M."/>
            <person name="Halpern A."/>
            <person name="Sutton G.G."/>
            <person name="Charlab R."/>
            <person name="Nusskern D.R."/>
            <person name="Wincker P."/>
            <person name="Clark A.G."/>
            <person name="Ribeiro J.M."/>
            <person name="Wides R."/>
            <person name="Salzberg S.L."/>
            <person name="Loftus B."/>
            <person name="Yandell M."/>
            <person name="Majoros W.H."/>
            <person name="Rusch D.B."/>
            <person name="Lai Z."/>
            <person name="Kraft C.L."/>
            <person name="Abril J.F."/>
            <person name="Anthouard V."/>
            <person name="Arensburger P."/>
            <person name="Atkinson P.W."/>
            <person name="Baden H."/>
            <person name="de Berardinis V."/>
            <person name="Baldwin D."/>
            <person name="Benes V."/>
            <person name="Biedler J."/>
            <person name="Blass C."/>
            <person name="Bolanos R."/>
            <person name="Boscus D."/>
            <person name="Barnstead M."/>
            <person name="Cai S."/>
            <person name="Center A."/>
            <person name="Chaturverdi K."/>
            <person name="Christophides G.K."/>
            <person name="Chrystal M.A."/>
            <person name="Clamp M."/>
            <person name="Cravchik A."/>
            <person name="Curwen V."/>
            <person name="Dana A."/>
            <person name="Delcher A."/>
            <person name="Dew I."/>
            <person name="Evans C.A."/>
            <person name="Flanigan M."/>
            <person name="Grundschober-Freimoser A."/>
            <person name="Friedli L."/>
            <person name="Gu Z."/>
            <person name="Guan P."/>
            <person name="Guigo R."/>
            <person name="Hillenmeyer M.E."/>
            <person name="Hladun S.L."/>
            <person name="Hogan J.R."/>
            <person name="Hong Y.S."/>
            <person name="Hoover J."/>
            <person name="Jaillon O."/>
            <person name="Ke Z."/>
            <person name="Kodira C."/>
            <person name="Kokoza E."/>
            <person name="Koutsos A."/>
            <person name="Letunic I."/>
            <person name="Levitsky A."/>
            <person name="Liang Y."/>
            <person name="Lin J.J."/>
            <person name="Lobo N.F."/>
            <person name="Lopez J.R."/>
            <person name="Malek J.A."/>
            <person name="McIntosh T.C."/>
            <person name="Meister S."/>
            <person name="Miller J."/>
            <person name="Mobarry C."/>
            <person name="Mongin E."/>
            <person name="Murphy S.D."/>
            <person name="O'Brochta D.A."/>
            <person name="Pfannkoch C."/>
            <person name="Qi R."/>
            <person name="Regier M.A."/>
            <person name="Remington K."/>
            <person name="Shao H."/>
            <person name="Sharakhova M.V."/>
            <person name="Sitter C.D."/>
            <person name="Shetty J."/>
            <person name="Smith T.J."/>
            <person name="Strong R."/>
            <person name="Sun J."/>
            <person name="Thomasova D."/>
            <person name="Ton L.Q."/>
            <person name="Topalis P."/>
            <person name="Tu Z."/>
            <person name="Unger M.F."/>
            <person name="Walenz B."/>
            <person name="Wang A."/>
            <person name="Wang J."/>
            <person name="Wang M."/>
            <person name="Wang X."/>
            <person name="Woodford K.J."/>
            <person name="Wortman J.R."/>
            <person name="Wu M."/>
            <person name="Yao A."/>
            <person name="Zdobnov E.M."/>
            <person name="Zhang H."/>
            <person name="Zhao Q."/>
            <person name="Zhao S."/>
            <person name="Zhu S.C."/>
            <person name="Zhimulev I."/>
            <person name="Coluzzi M."/>
            <person name="della Torre A."/>
            <person name="Roth C.W."/>
            <person name="Louis C."/>
            <person name="Kalush F."/>
            <person name="Mural R.J."/>
            <person name="Myers E.W."/>
            <person name="Adams M.D."/>
            <person name="Smith H.O."/>
            <person name="Broder S."/>
            <person name="Gardner M.J."/>
            <person name="Fraser C.M."/>
            <person name="Birney E."/>
            <person name="Bork P."/>
            <person name="Brey P.T."/>
            <person name="Venter J.C."/>
            <person name="Weissenbach J."/>
            <person name="Kafatos F.C."/>
            <person name="Collins F.H."/>
            <person name="Hoffman S.L."/>
        </authorList>
    </citation>
    <scope>NUCLEOTIDE SEQUENCE [LARGE SCALE GENOMIC DNA]</scope>
    <source>
        <strain evidence="1 2">PEST</strain>
    </source>
</reference>
<dbReference type="AlphaFoldDB" id="A0A1S4HAW1"/>
<dbReference type="EMBL" id="AAAB01008811">
    <property type="status" value="NOT_ANNOTATED_CDS"/>
    <property type="molecule type" value="Genomic_DNA"/>
</dbReference>
<dbReference type="EnsemblMetazoa" id="AGAP013064-RA">
    <property type="protein sequence ID" value="AGAP013064-PA"/>
    <property type="gene ID" value="AGAP013064"/>
</dbReference>
<protein>
    <submittedName>
        <fullName evidence="1">Uncharacterized protein</fullName>
    </submittedName>
</protein>
<name>A0A1S4HAW1_ANOGA</name>
<evidence type="ECO:0000313" key="2">
    <source>
        <dbReference type="Proteomes" id="UP000007062"/>
    </source>
</evidence>
<dbReference type="InParanoid" id="A0A1S4HAW1"/>
<keyword evidence="2" id="KW-1185">Reference proteome</keyword>
<organism evidence="1 2">
    <name type="scientific">Anopheles gambiae</name>
    <name type="common">African malaria mosquito</name>
    <dbReference type="NCBI Taxonomy" id="7165"/>
    <lineage>
        <taxon>Eukaryota</taxon>
        <taxon>Metazoa</taxon>
        <taxon>Ecdysozoa</taxon>
        <taxon>Arthropoda</taxon>
        <taxon>Hexapoda</taxon>
        <taxon>Insecta</taxon>
        <taxon>Pterygota</taxon>
        <taxon>Neoptera</taxon>
        <taxon>Endopterygota</taxon>
        <taxon>Diptera</taxon>
        <taxon>Nematocera</taxon>
        <taxon>Culicoidea</taxon>
        <taxon>Culicidae</taxon>
        <taxon>Anophelinae</taxon>
        <taxon>Anopheles</taxon>
    </lineage>
</organism>
<sequence>MILVHTAEAKSLVMILLFGASRFHPSRSRETLQNQRDLVFELALYTIPEVMFSTYRSELLNPDKGLYKRITLLLQAEPNIFYKHYSCDLMQK</sequence>
<dbReference type="Proteomes" id="UP000007062">
    <property type="component" value="Chromosome X"/>
</dbReference>
<evidence type="ECO:0000313" key="1">
    <source>
        <dbReference type="EnsemblMetazoa" id="AGAP013064-PA"/>
    </source>
</evidence>